<feature type="domain" description="Helicase C-terminal" evidence="5">
    <location>
        <begin position="350"/>
        <end position="519"/>
    </location>
</feature>
<dbReference type="AlphaFoldDB" id="A0A4P9YL12"/>
<evidence type="ECO:0000313" key="7">
    <source>
        <dbReference type="Proteomes" id="UP000281549"/>
    </source>
</evidence>
<dbReference type="InterPro" id="IPR001650">
    <property type="entry name" value="Helicase_C-like"/>
</dbReference>
<feature type="non-terminal residue" evidence="6">
    <location>
        <position position="530"/>
    </location>
</feature>
<dbReference type="GO" id="GO:0016887">
    <property type="term" value="F:ATP hydrolysis activity"/>
    <property type="evidence" value="ECO:0007669"/>
    <property type="project" value="InterPro"/>
</dbReference>
<dbReference type="PROSITE" id="PS51194">
    <property type="entry name" value="HELICASE_CTER"/>
    <property type="match status" value="1"/>
</dbReference>
<gene>
    <name evidence="6" type="ORF">ROZALSC1DRAFT_8672</name>
</gene>
<dbReference type="Pfam" id="PF00176">
    <property type="entry name" value="SNF2-rel_dom"/>
    <property type="match status" value="1"/>
</dbReference>
<dbReference type="GO" id="GO:0003677">
    <property type="term" value="F:DNA binding"/>
    <property type="evidence" value="ECO:0007669"/>
    <property type="project" value="InterPro"/>
</dbReference>
<dbReference type="InterPro" id="IPR014001">
    <property type="entry name" value="Helicase_ATP-bd"/>
</dbReference>
<dbReference type="Gene3D" id="3.40.50.300">
    <property type="entry name" value="P-loop containing nucleotide triphosphate hydrolases"/>
    <property type="match status" value="1"/>
</dbReference>
<evidence type="ECO:0000259" key="5">
    <source>
        <dbReference type="PROSITE" id="PS51194"/>
    </source>
</evidence>
<evidence type="ECO:0000259" key="4">
    <source>
        <dbReference type="PROSITE" id="PS51192"/>
    </source>
</evidence>
<evidence type="ECO:0000256" key="1">
    <source>
        <dbReference type="ARBA" id="ARBA00022741"/>
    </source>
</evidence>
<proteinExistence type="predicted"/>
<name>A0A4P9YL12_ROZAC</name>
<dbReference type="InterPro" id="IPR044972">
    <property type="entry name" value="Mot1"/>
</dbReference>
<sequence length="530" mass="60913">LNKNRNINNDFIDCLLDNKKIKNYEIPTEINATLRKYQQEGVNWLLFLQEYGLHGALCDDMGLGKTLQTICAVSAVQFKNNKIPSLVVCPPSLIGHWENEIKSFSSFLKPLQFHSKNKKDWPLNQSTSNYNVFICSFDFLRNNLHYFKKFNYNYFILDEGHVIKNPKTKISLAVKSIVAKHRLVLTGTPIQNNILELWSIFDFLMPGFLGSEQEFNEKYVKPIKMKINENKMVKMNEAGVIALDGLHRQMLPFMLRRIKDQVLNDLPPKIMQDYYCSLSKIQSKIYEQIELDEIHVFQSLQELRRLITHPLLLKDERIEVVNVETNSLPTSVPSNSSLMDQLEVSGKFVALKQLLIDCGISPDNNLSPHRILIFVQLKSTLDLIENILFKPHFPFISYLRLDGSVDSTKRIDIVSKFNSDPSIDCLILTTQVGGLGLNLTGADTVIFMEHDWNPMKDLQAMDRAHRIGQKKVVNVYRLICKDTLEEKILNLQKFKLAVANSVVNEQNSSTSSMNTSELIDLFKKENNKKV</sequence>
<dbReference type="PANTHER" id="PTHR36498:SF1">
    <property type="entry name" value="TATA-BINDING PROTEIN-ASSOCIATED FACTOR 172"/>
    <property type="match status" value="1"/>
</dbReference>
<dbReference type="SMART" id="SM00490">
    <property type="entry name" value="HELICc"/>
    <property type="match status" value="1"/>
</dbReference>
<dbReference type="InterPro" id="IPR027417">
    <property type="entry name" value="P-loop_NTPase"/>
</dbReference>
<dbReference type="GO" id="GO:0005524">
    <property type="term" value="F:ATP binding"/>
    <property type="evidence" value="ECO:0007669"/>
    <property type="project" value="InterPro"/>
</dbReference>
<dbReference type="SUPFAM" id="SSF52540">
    <property type="entry name" value="P-loop containing nucleoside triphosphate hydrolases"/>
    <property type="match status" value="2"/>
</dbReference>
<evidence type="ECO:0000256" key="3">
    <source>
        <dbReference type="ARBA" id="ARBA00022840"/>
    </source>
</evidence>
<keyword evidence="3" id="KW-0067">ATP-binding</keyword>
<keyword evidence="2" id="KW-0378">Hydrolase</keyword>
<dbReference type="PANTHER" id="PTHR36498">
    <property type="entry name" value="TATA-BINDING PROTEIN-ASSOCIATED FACTOR 172"/>
    <property type="match status" value="1"/>
</dbReference>
<dbReference type="CDD" id="cd18793">
    <property type="entry name" value="SF2_C_SNF"/>
    <property type="match status" value="1"/>
</dbReference>
<dbReference type="Gene3D" id="3.40.50.10810">
    <property type="entry name" value="Tandem AAA-ATPase domain"/>
    <property type="match status" value="1"/>
</dbReference>
<dbReference type="FunFam" id="3.40.50.300:FF:001793">
    <property type="entry name" value="TATA-binding protein-associated factor"/>
    <property type="match status" value="1"/>
</dbReference>
<dbReference type="FunFam" id="3.40.50.10810:FF:000042">
    <property type="entry name" value="SNF2 family helicase-like protein"/>
    <property type="match status" value="1"/>
</dbReference>
<dbReference type="InterPro" id="IPR038718">
    <property type="entry name" value="SNF2-like_sf"/>
</dbReference>
<dbReference type="Pfam" id="PF00271">
    <property type="entry name" value="Helicase_C"/>
    <property type="match status" value="1"/>
</dbReference>
<dbReference type="SMART" id="SM00487">
    <property type="entry name" value="DEXDc"/>
    <property type="match status" value="1"/>
</dbReference>
<dbReference type="GO" id="GO:0017025">
    <property type="term" value="F:TBP-class protein binding"/>
    <property type="evidence" value="ECO:0007669"/>
    <property type="project" value="InterPro"/>
</dbReference>
<protein>
    <recommendedName>
        <fullName evidence="8">SNF2-related domain-containing protein</fullName>
    </recommendedName>
</protein>
<evidence type="ECO:0000313" key="6">
    <source>
        <dbReference type="EMBL" id="RKP19180.1"/>
    </source>
</evidence>
<reference evidence="7" key="1">
    <citation type="journal article" date="2018" name="Nat. Microbiol.">
        <title>Leveraging single-cell genomics to expand the fungal tree of life.</title>
        <authorList>
            <person name="Ahrendt S.R."/>
            <person name="Quandt C.A."/>
            <person name="Ciobanu D."/>
            <person name="Clum A."/>
            <person name="Salamov A."/>
            <person name="Andreopoulos B."/>
            <person name="Cheng J.F."/>
            <person name="Woyke T."/>
            <person name="Pelin A."/>
            <person name="Henrissat B."/>
            <person name="Reynolds N.K."/>
            <person name="Benny G.L."/>
            <person name="Smith M.E."/>
            <person name="James T.Y."/>
            <person name="Grigoriev I.V."/>
        </authorList>
    </citation>
    <scope>NUCLEOTIDE SEQUENCE [LARGE SCALE GENOMIC DNA]</scope>
    <source>
        <strain evidence="7">CSF55</strain>
    </source>
</reference>
<feature type="domain" description="Helicase ATP-binding" evidence="4">
    <location>
        <begin position="46"/>
        <end position="207"/>
    </location>
</feature>
<keyword evidence="1" id="KW-0547">Nucleotide-binding</keyword>
<dbReference type="PROSITE" id="PS51192">
    <property type="entry name" value="HELICASE_ATP_BIND_1"/>
    <property type="match status" value="1"/>
</dbReference>
<evidence type="ECO:0000256" key="2">
    <source>
        <dbReference type="ARBA" id="ARBA00022801"/>
    </source>
</evidence>
<dbReference type="InterPro" id="IPR049730">
    <property type="entry name" value="SNF2/RAD54-like_C"/>
</dbReference>
<dbReference type="InterPro" id="IPR000330">
    <property type="entry name" value="SNF2_N"/>
</dbReference>
<evidence type="ECO:0008006" key="8">
    <source>
        <dbReference type="Google" id="ProtNLM"/>
    </source>
</evidence>
<accession>A0A4P9YL12</accession>
<feature type="non-terminal residue" evidence="6">
    <location>
        <position position="1"/>
    </location>
</feature>
<dbReference type="EMBL" id="ML005276">
    <property type="protein sequence ID" value="RKP19180.1"/>
    <property type="molecule type" value="Genomic_DNA"/>
</dbReference>
<dbReference type="Proteomes" id="UP000281549">
    <property type="component" value="Unassembled WGS sequence"/>
</dbReference>
<organism evidence="6 7">
    <name type="scientific">Rozella allomycis (strain CSF55)</name>
    <dbReference type="NCBI Taxonomy" id="988480"/>
    <lineage>
        <taxon>Eukaryota</taxon>
        <taxon>Fungi</taxon>
        <taxon>Fungi incertae sedis</taxon>
        <taxon>Cryptomycota</taxon>
        <taxon>Cryptomycota incertae sedis</taxon>
        <taxon>Rozella</taxon>
    </lineage>
</organism>